<dbReference type="EMBL" id="KZ293436">
    <property type="protein sequence ID" value="PBK67434.1"/>
    <property type="molecule type" value="Genomic_DNA"/>
</dbReference>
<dbReference type="PROSITE" id="PS50048">
    <property type="entry name" value="ZN2_CY6_FUNGAL_2"/>
    <property type="match status" value="1"/>
</dbReference>
<evidence type="ECO:0000256" key="5">
    <source>
        <dbReference type="ARBA" id="ARBA00023242"/>
    </source>
</evidence>
<dbReference type="SUPFAM" id="SSF57701">
    <property type="entry name" value="Zn2/Cys6 DNA-binding domain"/>
    <property type="match status" value="1"/>
</dbReference>
<dbReference type="SMART" id="SM00066">
    <property type="entry name" value="GAL4"/>
    <property type="match status" value="1"/>
</dbReference>
<keyword evidence="8" id="KW-1185">Reference proteome</keyword>
<gene>
    <name evidence="7" type="ORF">ARMSODRAFT_1085968</name>
</gene>
<evidence type="ECO:0000256" key="2">
    <source>
        <dbReference type="ARBA" id="ARBA00022723"/>
    </source>
</evidence>
<keyword evidence="5" id="KW-0539">Nucleus</keyword>
<keyword evidence="3" id="KW-0805">Transcription regulation</keyword>
<protein>
    <recommendedName>
        <fullName evidence="6">Zn(2)-C6 fungal-type domain-containing protein</fullName>
    </recommendedName>
</protein>
<dbReference type="CDD" id="cd12148">
    <property type="entry name" value="fungal_TF_MHR"/>
    <property type="match status" value="1"/>
</dbReference>
<dbReference type="Proteomes" id="UP000218334">
    <property type="component" value="Unassembled WGS sequence"/>
</dbReference>
<reference evidence="8" key="1">
    <citation type="journal article" date="2017" name="Nat. Ecol. Evol.">
        <title>Genome expansion and lineage-specific genetic innovations in the forest pathogenic fungi Armillaria.</title>
        <authorList>
            <person name="Sipos G."/>
            <person name="Prasanna A.N."/>
            <person name="Walter M.C."/>
            <person name="O'Connor E."/>
            <person name="Balint B."/>
            <person name="Krizsan K."/>
            <person name="Kiss B."/>
            <person name="Hess J."/>
            <person name="Varga T."/>
            <person name="Slot J."/>
            <person name="Riley R."/>
            <person name="Boka B."/>
            <person name="Rigling D."/>
            <person name="Barry K."/>
            <person name="Lee J."/>
            <person name="Mihaltcheva S."/>
            <person name="LaButti K."/>
            <person name="Lipzen A."/>
            <person name="Waldron R."/>
            <person name="Moloney N.M."/>
            <person name="Sperisen C."/>
            <person name="Kredics L."/>
            <person name="Vagvoelgyi C."/>
            <person name="Patrignani A."/>
            <person name="Fitzpatrick D."/>
            <person name="Nagy I."/>
            <person name="Doyle S."/>
            <person name="Anderson J.B."/>
            <person name="Grigoriev I.V."/>
            <person name="Gueldener U."/>
            <person name="Muensterkoetter M."/>
            <person name="Nagy L.G."/>
        </authorList>
    </citation>
    <scope>NUCLEOTIDE SEQUENCE [LARGE SCALE GENOMIC DNA]</scope>
    <source>
        <strain evidence="8">28-4</strain>
    </source>
</reference>
<dbReference type="Pfam" id="PF00172">
    <property type="entry name" value="Zn_clus"/>
    <property type="match status" value="1"/>
</dbReference>
<dbReference type="InterPro" id="IPR001138">
    <property type="entry name" value="Zn2Cys6_DnaBD"/>
</dbReference>
<evidence type="ECO:0000259" key="6">
    <source>
        <dbReference type="PROSITE" id="PS50048"/>
    </source>
</evidence>
<dbReference type="PANTHER" id="PTHR47338:SF29">
    <property type="entry name" value="ZN(2)-C6 FUNGAL-TYPE DOMAIN-CONTAINING PROTEIN"/>
    <property type="match status" value="1"/>
</dbReference>
<evidence type="ECO:0000256" key="4">
    <source>
        <dbReference type="ARBA" id="ARBA00023163"/>
    </source>
</evidence>
<dbReference type="Gene3D" id="4.10.240.10">
    <property type="entry name" value="Zn(2)-C6 fungal-type DNA-binding domain"/>
    <property type="match status" value="1"/>
</dbReference>
<sequence length="529" mass="58292">MASSSRRSNQLPKGGACLNCRHRKIKCDGRQPKCGQCAGSAIFHECEYYGQGMTKTRMLEEQISTVERRIHELENARQASPGSPIFLTQPYNTLLPSQGNPGNEQPKNMPVQVHQVILRTFLRNCAELGFFLDITHFVQSTTSSNLVERPVPALLSAAYLWGIHLSPSPEIAAWEGLFLKQAVNHATQGLANCSSHPYGVIQCIQAEVLLAQYFFRNMKMLEGKYHTSAAVSLVLSSGLHKIRSQNGGSGSILGEARNALEEGERLNGLWTVVILNNSWTAVDGSPSNLSEADATRIDAPWPLDISEYSRLPRPLDRSSHTIQRFLRGDADAGTSILSLHAKASILFEQASRFGAKVHPGMNSVQVNQFKATFASFSDVLERFIERLPTFQAMLTLSTPATAVMIYTLAHATVIILHFPVISLNPNSLERMDRAALAITQVLSAMNIADFPFIDAIMGVLWSTACRFLIVRVSSMPQPQQATAQRLLQMIMGALTVVAPRSAFVGLDAYTIRASTDYYHPLRPQTVVRT</sequence>
<comment type="subcellular location">
    <subcellularLocation>
        <location evidence="1">Nucleus</location>
    </subcellularLocation>
</comment>
<evidence type="ECO:0000313" key="8">
    <source>
        <dbReference type="Proteomes" id="UP000218334"/>
    </source>
</evidence>
<dbReference type="AlphaFoldDB" id="A0A2H3BEU8"/>
<evidence type="ECO:0000256" key="3">
    <source>
        <dbReference type="ARBA" id="ARBA00023015"/>
    </source>
</evidence>
<dbReference type="PANTHER" id="PTHR47338">
    <property type="entry name" value="ZN(II)2CYS6 TRANSCRIPTION FACTOR (EUROFUNG)-RELATED"/>
    <property type="match status" value="1"/>
</dbReference>
<accession>A0A2H3BEU8</accession>
<proteinExistence type="predicted"/>
<evidence type="ECO:0000313" key="7">
    <source>
        <dbReference type="EMBL" id="PBK67434.1"/>
    </source>
</evidence>
<dbReference type="STRING" id="1076256.A0A2H3BEU8"/>
<dbReference type="PROSITE" id="PS00463">
    <property type="entry name" value="ZN2_CY6_FUNGAL_1"/>
    <property type="match status" value="1"/>
</dbReference>
<evidence type="ECO:0000256" key="1">
    <source>
        <dbReference type="ARBA" id="ARBA00004123"/>
    </source>
</evidence>
<dbReference type="CDD" id="cd00067">
    <property type="entry name" value="GAL4"/>
    <property type="match status" value="1"/>
</dbReference>
<organism evidence="7 8">
    <name type="scientific">Armillaria solidipes</name>
    <dbReference type="NCBI Taxonomy" id="1076256"/>
    <lineage>
        <taxon>Eukaryota</taxon>
        <taxon>Fungi</taxon>
        <taxon>Dikarya</taxon>
        <taxon>Basidiomycota</taxon>
        <taxon>Agaricomycotina</taxon>
        <taxon>Agaricomycetes</taxon>
        <taxon>Agaricomycetidae</taxon>
        <taxon>Agaricales</taxon>
        <taxon>Marasmiineae</taxon>
        <taxon>Physalacriaceae</taxon>
        <taxon>Armillaria</taxon>
    </lineage>
</organism>
<dbReference type="GO" id="GO:0008270">
    <property type="term" value="F:zinc ion binding"/>
    <property type="evidence" value="ECO:0007669"/>
    <property type="project" value="InterPro"/>
</dbReference>
<name>A0A2H3BEU8_9AGAR</name>
<feature type="domain" description="Zn(2)-C6 fungal-type" evidence="6">
    <location>
        <begin position="16"/>
        <end position="48"/>
    </location>
</feature>
<dbReference type="InterPro" id="IPR050815">
    <property type="entry name" value="TF_fung"/>
</dbReference>
<dbReference type="GO" id="GO:0005634">
    <property type="term" value="C:nucleus"/>
    <property type="evidence" value="ECO:0007669"/>
    <property type="project" value="UniProtKB-SubCell"/>
</dbReference>
<dbReference type="InterPro" id="IPR036864">
    <property type="entry name" value="Zn2-C6_fun-type_DNA-bd_sf"/>
</dbReference>
<dbReference type="GO" id="GO:0000981">
    <property type="term" value="F:DNA-binding transcription factor activity, RNA polymerase II-specific"/>
    <property type="evidence" value="ECO:0007669"/>
    <property type="project" value="InterPro"/>
</dbReference>
<keyword evidence="2" id="KW-0479">Metal-binding</keyword>
<keyword evidence="4" id="KW-0804">Transcription</keyword>